<name>A0A7J5B8V8_9MICO</name>
<dbReference type="RefSeq" id="WP_158053028.1">
    <property type="nucleotide sequence ID" value="NZ_WBKB01000008.1"/>
</dbReference>
<dbReference type="AlphaFoldDB" id="A0A7J5B8V8"/>
<gene>
    <name evidence="1" type="ORF">F8O05_12245</name>
</gene>
<proteinExistence type="predicted"/>
<dbReference type="OrthoDB" id="4337860at2"/>
<organism evidence="1 2">
    <name type="scientific">Gulosibacter chungangensis</name>
    <dbReference type="NCBI Taxonomy" id="979746"/>
    <lineage>
        <taxon>Bacteria</taxon>
        <taxon>Bacillati</taxon>
        <taxon>Actinomycetota</taxon>
        <taxon>Actinomycetes</taxon>
        <taxon>Micrococcales</taxon>
        <taxon>Microbacteriaceae</taxon>
        <taxon>Gulosibacter</taxon>
    </lineage>
</organism>
<evidence type="ECO:0000313" key="2">
    <source>
        <dbReference type="Proteomes" id="UP000433493"/>
    </source>
</evidence>
<protein>
    <submittedName>
        <fullName evidence="1">Uncharacterized protein</fullName>
    </submittedName>
</protein>
<sequence>MIAYIREYRDRFGGEPICAVLCAHGTQIDPSTFHADQDRGFGPSDRELSDVITIDAMVHGPDIRDYVECRCADGMTDREIRRLRKRYLVR</sequence>
<evidence type="ECO:0000313" key="1">
    <source>
        <dbReference type="EMBL" id="KAB1641709.1"/>
    </source>
</evidence>
<dbReference type="EMBL" id="WBKB01000008">
    <property type="protein sequence ID" value="KAB1641709.1"/>
    <property type="molecule type" value="Genomic_DNA"/>
</dbReference>
<dbReference type="Proteomes" id="UP000433493">
    <property type="component" value="Unassembled WGS sequence"/>
</dbReference>
<keyword evidence="2" id="KW-1185">Reference proteome</keyword>
<comment type="caution">
    <text evidence="1">The sequence shown here is derived from an EMBL/GenBank/DDBJ whole genome shotgun (WGS) entry which is preliminary data.</text>
</comment>
<accession>A0A7J5B8V8</accession>
<reference evidence="1 2" key="1">
    <citation type="submission" date="2019-09" db="EMBL/GenBank/DDBJ databases">
        <title>Phylogeny of genus Pseudoclavibacter and closely related genus.</title>
        <authorList>
            <person name="Li Y."/>
        </authorList>
    </citation>
    <scope>NUCLEOTIDE SEQUENCE [LARGE SCALE GENOMIC DNA]</scope>
    <source>
        <strain evidence="1 2">KCTC 13959</strain>
    </source>
</reference>